<feature type="domain" description="Hexokinase C-terminal" evidence="10">
    <location>
        <begin position="241"/>
        <end position="530"/>
    </location>
</feature>
<dbReference type="Pfam" id="PF00349">
    <property type="entry name" value="Hexokinase_1"/>
    <property type="match status" value="1"/>
</dbReference>
<evidence type="ECO:0000256" key="2">
    <source>
        <dbReference type="ARBA" id="ARBA00009225"/>
    </source>
</evidence>
<evidence type="ECO:0000256" key="8">
    <source>
        <dbReference type="RuleBase" id="RU362007"/>
    </source>
</evidence>
<dbReference type="GO" id="GO:0004340">
    <property type="term" value="F:glucokinase activity"/>
    <property type="evidence" value="ECO:0007669"/>
    <property type="project" value="TreeGrafter"/>
</dbReference>
<dbReference type="GO" id="GO:0005524">
    <property type="term" value="F:ATP binding"/>
    <property type="evidence" value="ECO:0007669"/>
    <property type="project" value="UniProtKB-UniRule"/>
</dbReference>
<dbReference type="InParanoid" id="A0A0C3C2N9"/>
<keyword evidence="7 8" id="KW-0324">Glycolysis</keyword>
<dbReference type="HOGENOM" id="CLU_014393_5_0_1"/>
<dbReference type="Gene3D" id="1.10.287.1250">
    <property type="match status" value="1"/>
</dbReference>
<keyword evidence="3 8" id="KW-0808">Transferase</keyword>
<dbReference type="AlphaFoldDB" id="A0A0C3C2N9"/>
<protein>
    <recommendedName>
        <fullName evidence="8">Phosphotransferase</fullName>
        <ecNumber evidence="8">2.7.1.-</ecNumber>
    </recommendedName>
</protein>
<evidence type="ECO:0000313" key="12">
    <source>
        <dbReference type="Proteomes" id="UP000054166"/>
    </source>
</evidence>
<gene>
    <name evidence="11" type="ORF">PILCRDRAFT_818868</name>
</gene>
<dbReference type="PANTHER" id="PTHR19443:SF30">
    <property type="entry name" value="GLUCOKINASE-1-RELATED"/>
    <property type="match status" value="1"/>
</dbReference>
<dbReference type="InterPro" id="IPR022673">
    <property type="entry name" value="Hexokinase_C"/>
</dbReference>
<dbReference type="OrthoDB" id="419537at2759"/>
<reference evidence="11 12" key="1">
    <citation type="submission" date="2014-04" db="EMBL/GenBank/DDBJ databases">
        <authorList>
            <consortium name="DOE Joint Genome Institute"/>
            <person name="Kuo A."/>
            <person name="Tarkka M."/>
            <person name="Buscot F."/>
            <person name="Kohler A."/>
            <person name="Nagy L.G."/>
            <person name="Floudas D."/>
            <person name="Copeland A."/>
            <person name="Barry K.W."/>
            <person name="Cichocki N."/>
            <person name="Veneault-Fourrey C."/>
            <person name="LaButti K."/>
            <person name="Lindquist E.A."/>
            <person name="Lipzen A."/>
            <person name="Lundell T."/>
            <person name="Morin E."/>
            <person name="Murat C."/>
            <person name="Sun H."/>
            <person name="Tunlid A."/>
            <person name="Henrissat B."/>
            <person name="Grigoriev I.V."/>
            <person name="Hibbett D.S."/>
            <person name="Martin F."/>
            <person name="Nordberg H.P."/>
            <person name="Cantor M.N."/>
            <person name="Hua S.X."/>
        </authorList>
    </citation>
    <scope>NUCLEOTIDE SEQUENCE [LARGE SCALE GENOMIC DNA]</scope>
    <source>
        <strain evidence="11 12">F 1598</strain>
    </source>
</reference>
<comment type="pathway">
    <text evidence="1">Carbohydrate degradation; glycolysis; D-glyceraldehyde 3-phosphate and glycerone phosphate from D-glucose: step 1/4.</text>
</comment>
<keyword evidence="6 8" id="KW-0067">ATP-binding</keyword>
<feature type="domain" description="Hexokinase N-terminal" evidence="9">
    <location>
        <begin position="16"/>
        <end position="234"/>
    </location>
</feature>
<evidence type="ECO:0000313" key="11">
    <source>
        <dbReference type="EMBL" id="KIM83842.1"/>
    </source>
</evidence>
<dbReference type="Proteomes" id="UP000054166">
    <property type="component" value="Unassembled WGS sequence"/>
</dbReference>
<dbReference type="GO" id="GO:0006006">
    <property type="term" value="P:glucose metabolic process"/>
    <property type="evidence" value="ECO:0007669"/>
    <property type="project" value="TreeGrafter"/>
</dbReference>
<dbReference type="InterPro" id="IPR022672">
    <property type="entry name" value="Hexokinase_N"/>
</dbReference>
<accession>A0A0C3C2N9</accession>
<dbReference type="STRING" id="765440.A0A0C3C2N9"/>
<dbReference type="EC" id="2.7.1.-" evidence="8"/>
<dbReference type="GO" id="GO:0008865">
    <property type="term" value="F:fructokinase activity"/>
    <property type="evidence" value="ECO:0007669"/>
    <property type="project" value="TreeGrafter"/>
</dbReference>
<dbReference type="SUPFAM" id="SSF53067">
    <property type="entry name" value="Actin-like ATPase domain"/>
    <property type="match status" value="2"/>
</dbReference>
<dbReference type="UniPathway" id="UPA00109">
    <property type="reaction ID" value="UER00180"/>
</dbReference>
<dbReference type="GO" id="GO:0005829">
    <property type="term" value="C:cytosol"/>
    <property type="evidence" value="ECO:0007669"/>
    <property type="project" value="TreeGrafter"/>
</dbReference>
<dbReference type="InterPro" id="IPR001312">
    <property type="entry name" value="Hexokinase"/>
</dbReference>
<evidence type="ECO:0000256" key="5">
    <source>
        <dbReference type="ARBA" id="ARBA00022777"/>
    </source>
</evidence>
<comment type="similarity">
    <text evidence="2 8">Belongs to the hexokinase family.</text>
</comment>
<evidence type="ECO:0000256" key="7">
    <source>
        <dbReference type="ARBA" id="ARBA00023152"/>
    </source>
</evidence>
<keyword evidence="4 8" id="KW-0547">Nucleotide-binding</keyword>
<dbReference type="EMBL" id="KN832989">
    <property type="protein sequence ID" value="KIM83842.1"/>
    <property type="molecule type" value="Genomic_DNA"/>
</dbReference>
<dbReference type="PROSITE" id="PS51748">
    <property type="entry name" value="HEXOKINASE_2"/>
    <property type="match status" value="1"/>
</dbReference>
<dbReference type="Pfam" id="PF03727">
    <property type="entry name" value="Hexokinase_2"/>
    <property type="match status" value="1"/>
</dbReference>
<dbReference type="Gene3D" id="3.30.420.40">
    <property type="match status" value="1"/>
</dbReference>
<evidence type="ECO:0000256" key="3">
    <source>
        <dbReference type="ARBA" id="ARBA00022679"/>
    </source>
</evidence>
<proteinExistence type="inferred from homology"/>
<dbReference type="Gene3D" id="3.40.367.20">
    <property type="match status" value="1"/>
</dbReference>
<evidence type="ECO:0000256" key="4">
    <source>
        <dbReference type="ARBA" id="ARBA00022741"/>
    </source>
</evidence>
<dbReference type="GO" id="GO:0005739">
    <property type="term" value="C:mitochondrion"/>
    <property type="evidence" value="ECO:0007669"/>
    <property type="project" value="TreeGrafter"/>
</dbReference>
<name>A0A0C3C2N9_PILCF</name>
<dbReference type="GO" id="GO:0001678">
    <property type="term" value="P:intracellular glucose homeostasis"/>
    <property type="evidence" value="ECO:0007669"/>
    <property type="project" value="InterPro"/>
</dbReference>
<evidence type="ECO:0000259" key="9">
    <source>
        <dbReference type="Pfam" id="PF00349"/>
    </source>
</evidence>
<dbReference type="GO" id="GO:0006096">
    <property type="term" value="P:glycolytic process"/>
    <property type="evidence" value="ECO:0007669"/>
    <property type="project" value="UniProtKB-UniPathway"/>
</dbReference>
<sequence>MPPTGALYSDSAEAILEDIERQFHLDADVLVSLTKAYLDELAEGLGAYGNALAMIPTFVTGVPDGTETGTFLALDLGGTNLRVCEVQLHGDQTFDLRQQKYKVSEELKTGDASALFDYLADSVDAFLTDSTTTAAPPGLPSGIPSSLSSPAISSPSIDTDPPALHLGLTFSFPVEQKALDSGVLLTWTKGFSAKNAIGHDVVQLLQHAFDKKHMHVKCVALVNDTVGALLSRSYTAGGCILGAIFGTGTNGAYVEDVAKITKLGNSPAAARGGQMIVNTEWGAFNNTRSHLPTTPFDNKLDRESINPRFQAFEKFISGMYLGEITRNVILALVDAAPQPVLFGGKATDVINKHYGLDSAVMSNIEEAWGASDELKAESAKIAAPTSLSSPRWESSLSPTEGVRLQRVREVLVAKLGFAPADVSLRDAAVVRRVVTMVAERAAKLSGCAVAATLVQIERAVLGGGPSPSPRKGEDTKIGVGVDGSLIEFYPNYERTLRESLRLLVGEEVERRVDIGMAKDGSGVGAALCALQAIKQEQKHRALPSRKL</sequence>
<reference evidence="12" key="2">
    <citation type="submission" date="2015-01" db="EMBL/GenBank/DDBJ databases">
        <title>Evolutionary Origins and Diversification of the Mycorrhizal Mutualists.</title>
        <authorList>
            <consortium name="DOE Joint Genome Institute"/>
            <consortium name="Mycorrhizal Genomics Consortium"/>
            <person name="Kohler A."/>
            <person name="Kuo A."/>
            <person name="Nagy L.G."/>
            <person name="Floudas D."/>
            <person name="Copeland A."/>
            <person name="Barry K.W."/>
            <person name="Cichocki N."/>
            <person name="Veneault-Fourrey C."/>
            <person name="LaButti K."/>
            <person name="Lindquist E.A."/>
            <person name="Lipzen A."/>
            <person name="Lundell T."/>
            <person name="Morin E."/>
            <person name="Murat C."/>
            <person name="Riley R."/>
            <person name="Ohm R."/>
            <person name="Sun H."/>
            <person name="Tunlid A."/>
            <person name="Henrissat B."/>
            <person name="Grigoriev I.V."/>
            <person name="Hibbett D.S."/>
            <person name="Martin F."/>
        </authorList>
    </citation>
    <scope>NUCLEOTIDE SEQUENCE [LARGE SCALE GENOMIC DNA]</scope>
    <source>
        <strain evidence="12">F 1598</strain>
    </source>
</reference>
<dbReference type="FunFam" id="3.30.420.40:FF:000034">
    <property type="entry name" value="Phosphotransferase"/>
    <property type="match status" value="1"/>
</dbReference>
<evidence type="ECO:0000256" key="6">
    <source>
        <dbReference type="ARBA" id="ARBA00022840"/>
    </source>
</evidence>
<dbReference type="GO" id="GO:0005536">
    <property type="term" value="F:D-glucose binding"/>
    <property type="evidence" value="ECO:0007669"/>
    <property type="project" value="InterPro"/>
</dbReference>
<keyword evidence="5 8" id="KW-0418">Kinase</keyword>
<evidence type="ECO:0000259" key="10">
    <source>
        <dbReference type="Pfam" id="PF03727"/>
    </source>
</evidence>
<evidence type="ECO:0000256" key="1">
    <source>
        <dbReference type="ARBA" id="ARBA00004888"/>
    </source>
</evidence>
<organism evidence="11 12">
    <name type="scientific">Piloderma croceum (strain F 1598)</name>
    <dbReference type="NCBI Taxonomy" id="765440"/>
    <lineage>
        <taxon>Eukaryota</taxon>
        <taxon>Fungi</taxon>
        <taxon>Dikarya</taxon>
        <taxon>Basidiomycota</taxon>
        <taxon>Agaricomycotina</taxon>
        <taxon>Agaricomycetes</taxon>
        <taxon>Agaricomycetidae</taxon>
        <taxon>Atheliales</taxon>
        <taxon>Atheliaceae</taxon>
        <taxon>Piloderma</taxon>
    </lineage>
</organism>
<dbReference type="PANTHER" id="PTHR19443">
    <property type="entry name" value="HEXOKINASE"/>
    <property type="match status" value="1"/>
</dbReference>
<dbReference type="PRINTS" id="PR00475">
    <property type="entry name" value="HEXOKINASE"/>
</dbReference>
<keyword evidence="12" id="KW-1185">Reference proteome</keyword>
<dbReference type="InterPro" id="IPR043129">
    <property type="entry name" value="ATPase_NBD"/>
</dbReference>